<dbReference type="Proteomes" id="UP001197609">
    <property type="component" value="Unassembled WGS sequence"/>
</dbReference>
<comment type="caution">
    <text evidence="1">The sequence shown here is derived from an EMBL/GenBank/DDBJ whole genome shotgun (WGS) entry which is preliminary data.</text>
</comment>
<dbReference type="AlphaFoldDB" id="A0AAJ1AJQ5"/>
<name>A0AAJ1AJQ5_9BACT</name>
<organism evidence="1 2">
    <name type="scientific">Candidatus Methylomirabilis tolerans</name>
    <dbReference type="NCBI Taxonomy" id="3123416"/>
    <lineage>
        <taxon>Bacteria</taxon>
        <taxon>Candidatus Methylomirabilota</taxon>
        <taxon>Candidatus Methylomirabilia</taxon>
        <taxon>Candidatus Methylomirabilales</taxon>
        <taxon>Candidatus Methylomirabilaceae</taxon>
        <taxon>Candidatus Methylomirabilis</taxon>
    </lineage>
</organism>
<protein>
    <submittedName>
        <fullName evidence="1">Uncharacterized protein</fullName>
    </submittedName>
</protein>
<evidence type="ECO:0000313" key="1">
    <source>
        <dbReference type="EMBL" id="MBZ0159726.1"/>
    </source>
</evidence>
<proteinExistence type="predicted"/>
<accession>A0AAJ1AJQ5</accession>
<reference evidence="1 2" key="1">
    <citation type="journal article" date="2021" name="bioRxiv">
        <title>Unraveling nitrogen, sulfur and carbon metabolic pathways and microbial community transcriptional responses to substrate deprivation and toxicity stresses in a bioreactor mimicking anoxic brackish coastal sediment conditions.</title>
        <authorList>
            <person name="Martins P.D."/>
            <person name="Echeveste M.J."/>
            <person name="Arshad A."/>
            <person name="Kurth J."/>
            <person name="Ouboter H."/>
            <person name="Jetten M.S.M."/>
            <person name="Welte C.U."/>
        </authorList>
    </citation>
    <scope>NUCLEOTIDE SEQUENCE [LARGE SCALE GENOMIC DNA]</scope>
    <source>
        <strain evidence="1">MAG_38</strain>
    </source>
</reference>
<dbReference type="EMBL" id="JAIOIU010000076">
    <property type="protein sequence ID" value="MBZ0159726.1"/>
    <property type="molecule type" value="Genomic_DNA"/>
</dbReference>
<evidence type="ECO:0000313" key="2">
    <source>
        <dbReference type="Proteomes" id="UP001197609"/>
    </source>
</evidence>
<sequence>MSEYRYAKGRILESIRFISEELKEFETEYANKTPHEYQGDRRLQKIMDRAVEIILTALIEICGTVLNRRGHIRGELWGCRQEMQQAPWSFRGGAGESV</sequence>
<gene>
    <name evidence="1" type="ORF">K8G79_06290</name>
</gene>